<dbReference type="Proteomes" id="UP000596660">
    <property type="component" value="Unplaced"/>
</dbReference>
<dbReference type="Gramene" id="AUR62034619-RA">
    <property type="protein sequence ID" value="AUR62034619-RA:cds"/>
    <property type="gene ID" value="AUR62034619"/>
</dbReference>
<name>A0A803MSR8_CHEQI</name>
<accession>A0A803MSR8</accession>
<protein>
    <submittedName>
        <fullName evidence="2">Uncharacterized protein</fullName>
    </submittedName>
</protein>
<keyword evidence="3" id="KW-1185">Reference proteome</keyword>
<evidence type="ECO:0000256" key="1">
    <source>
        <dbReference type="SAM" id="MobiDB-lite"/>
    </source>
</evidence>
<sequence length="238" mass="26585">MIEAVLSDAEQKQLDSNDNGDTMPKIKKAAFIDEEEEVSTLRVVAHENTEGYLGRRKRKRLPIPSHRLVEVLTRVTETILYETDMDKPPAPVSPNENDKSDGREPFAPTSSKGRDVGIKPALSKVDGHDVIVPKHWIPRYELLIDPMFLSACGLGHQYEREYALSNLLSNQTPSASTAALWLEMFAAKQKQFGENRKKARKITGMLKAIPPSTSQPAAEKLAKFKGKAKSHQPLSLRM</sequence>
<dbReference type="AlphaFoldDB" id="A0A803MSR8"/>
<reference evidence="2" key="1">
    <citation type="journal article" date="2017" name="Nature">
        <title>The genome of Chenopodium quinoa.</title>
        <authorList>
            <person name="Jarvis D.E."/>
            <person name="Ho Y.S."/>
            <person name="Lightfoot D.J."/>
            <person name="Schmoeckel S.M."/>
            <person name="Li B."/>
            <person name="Borm T.J.A."/>
            <person name="Ohyanagi H."/>
            <person name="Mineta K."/>
            <person name="Michell C.T."/>
            <person name="Saber N."/>
            <person name="Kharbatia N.M."/>
            <person name="Rupper R.R."/>
            <person name="Sharp A.R."/>
            <person name="Dally N."/>
            <person name="Boughton B.A."/>
            <person name="Woo Y.H."/>
            <person name="Gao G."/>
            <person name="Schijlen E.G.W.M."/>
            <person name="Guo X."/>
            <person name="Momin A.A."/>
            <person name="Negrao S."/>
            <person name="Al-Babili S."/>
            <person name="Gehring C."/>
            <person name="Roessner U."/>
            <person name="Jung C."/>
            <person name="Murphy K."/>
            <person name="Arold S.T."/>
            <person name="Gojobori T."/>
            <person name="van der Linden C.G."/>
            <person name="van Loo E.N."/>
            <person name="Jellen E.N."/>
            <person name="Maughan P.J."/>
            <person name="Tester M."/>
        </authorList>
    </citation>
    <scope>NUCLEOTIDE SEQUENCE [LARGE SCALE GENOMIC DNA]</scope>
    <source>
        <strain evidence="2">cv. PI 614886</strain>
    </source>
</reference>
<organism evidence="2 3">
    <name type="scientific">Chenopodium quinoa</name>
    <name type="common">Quinoa</name>
    <dbReference type="NCBI Taxonomy" id="63459"/>
    <lineage>
        <taxon>Eukaryota</taxon>
        <taxon>Viridiplantae</taxon>
        <taxon>Streptophyta</taxon>
        <taxon>Embryophyta</taxon>
        <taxon>Tracheophyta</taxon>
        <taxon>Spermatophyta</taxon>
        <taxon>Magnoliopsida</taxon>
        <taxon>eudicotyledons</taxon>
        <taxon>Gunneridae</taxon>
        <taxon>Pentapetalae</taxon>
        <taxon>Caryophyllales</taxon>
        <taxon>Chenopodiaceae</taxon>
        <taxon>Chenopodioideae</taxon>
        <taxon>Atripliceae</taxon>
        <taxon>Chenopodium</taxon>
    </lineage>
</organism>
<feature type="region of interest" description="Disordered" evidence="1">
    <location>
        <begin position="82"/>
        <end position="119"/>
    </location>
</feature>
<reference evidence="2" key="2">
    <citation type="submission" date="2021-03" db="UniProtKB">
        <authorList>
            <consortium name="EnsemblPlants"/>
        </authorList>
    </citation>
    <scope>IDENTIFICATION</scope>
</reference>
<feature type="region of interest" description="Disordered" evidence="1">
    <location>
        <begin position="209"/>
        <end position="238"/>
    </location>
</feature>
<evidence type="ECO:0000313" key="3">
    <source>
        <dbReference type="Proteomes" id="UP000596660"/>
    </source>
</evidence>
<feature type="region of interest" description="Disordered" evidence="1">
    <location>
        <begin position="1"/>
        <end position="25"/>
    </location>
</feature>
<dbReference type="EnsemblPlants" id="AUR62034619-RA">
    <property type="protein sequence ID" value="AUR62034619-RA:cds"/>
    <property type="gene ID" value="AUR62034619"/>
</dbReference>
<proteinExistence type="predicted"/>
<evidence type="ECO:0000313" key="2">
    <source>
        <dbReference type="EnsemblPlants" id="AUR62034619-RA:cds"/>
    </source>
</evidence>